<accession>A0ACC0CJM5</accession>
<sequence length="419" mass="47461">MWSRFSTTSIVHGPYSDQSVRVSQLRYSAEAANFGLDLSQWPALHRVLSTEISAANKFSMMSWLSAIAASDEAEMKLLQILALFFTANELRDVQLPSIQSCHPPEGYEVTSTLLKNTVRSSLVPLVCSPEWLLPQRDGESWRSYENRRNCQYHNNQNSAVRNLVAHLGSQWPTETPSVGQTSSDYVKVEDVEFAAIEQFKAYFDNLRFFQYLQRMETTLSRFSHDRLTFCQPAQVALTPLSRARPFVSAQDLFASPPPTLPESPRPLEFVSSSDVYKQPTVHLEGLINALKGTASHSRYEVSYIEDLHTSMRSLQEQDGARYSDLRNNYPIDDLRQHLDCLQRYCRESEDCLQRHVASAAGVAKRGIVESGHGPRLSPLLFLQQLSSGAWASLSPGWRSCVARYGLALIIENFVMWWVI</sequence>
<evidence type="ECO:0000313" key="1">
    <source>
        <dbReference type="EMBL" id="KAI6080547.1"/>
    </source>
</evidence>
<evidence type="ECO:0000313" key="2">
    <source>
        <dbReference type="Proteomes" id="UP001497680"/>
    </source>
</evidence>
<proteinExistence type="predicted"/>
<dbReference type="EMBL" id="MU394436">
    <property type="protein sequence ID" value="KAI6080547.1"/>
    <property type="molecule type" value="Genomic_DNA"/>
</dbReference>
<comment type="caution">
    <text evidence="1">The sequence shown here is derived from an EMBL/GenBank/DDBJ whole genome shotgun (WGS) entry which is preliminary data.</text>
</comment>
<reference evidence="1 2" key="1">
    <citation type="journal article" date="2022" name="New Phytol.">
        <title>Ecological generalism drives hyperdiversity of secondary metabolite gene clusters in xylarialean endophytes.</title>
        <authorList>
            <person name="Franco M.E.E."/>
            <person name="Wisecaver J.H."/>
            <person name="Arnold A.E."/>
            <person name="Ju Y.M."/>
            <person name="Slot J.C."/>
            <person name="Ahrendt S."/>
            <person name="Moore L.P."/>
            <person name="Eastman K.E."/>
            <person name="Scott K."/>
            <person name="Konkel Z."/>
            <person name="Mondo S.J."/>
            <person name="Kuo A."/>
            <person name="Hayes R.D."/>
            <person name="Haridas S."/>
            <person name="Andreopoulos B."/>
            <person name="Riley R."/>
            <person name="LaButti K."/>
            <person name="Pangilinan J."/>
            <person name="Lipzen A."/>
            <person name="Amirebrahimi M."/>
            <person name="Yan J."/>
            <person name="Adam C."/>
            <person name="Keymanesh K."/>
            <person name="Ng V."/>
            <person name="Louie K."/>
            <person name="Northen T."/>
            <person name="Drula E."/>
            <person name="Henrissat B."/>
            <person name="Hsieh H.M."/>
            <person name="Youens-Clark K."/>
            <person name="Lutzoni F."/>
            <person name="Miadlikowska J."/>
            <person name="Eastwood D.C."/>
            <person name="Hamelin R.C."/>
            <person name="Grigoriev I.V."/>
            <person name="U'Ren J.M."/>
        </authorList>
    </citation>
    <scope>NUCLEOTIDE SEQUENCE [LARGE SCALE GENOMIC DNA]</scope>
    <source>
        <strain evidence="1 2">ER1909</strain>
    </source>
</reference>
<protein>
    <submittedName>
        <fullName evidence="1">Uncharacterized protein</fullName>
    </submittedName>
</protein>
<dbReference type="Proteomes" id="UP001497680">
    <property type="component" value="Unassembled WGS sequence"/>
</dbReference>
<gene>
    <name evidence="1" type="ORF">F4821DRAFT_54993</name>
</gene>
<organism evidence="1 2">
    <name type="scientific">Hypoxylon rubiginosum</name>
    <dbReference type="NCBI Taxonomy" id="110542"/>
    <lineage>
        <taxon>Eukaryota</taxon>
        <taxon>Fungi</taxon>
        <taxon>Dikarya</taxon>
        <taxon>Ascomycota</taxon>
        <taxon>Pezizomycotina</taxon>
        <taxon>Sordariomycetes</taxon>
        <taxon>Xylariomycetidae</taxon>
        <taxon>Xylariales</taxon>
        <taxon>Hypoxylaceae</taxon>
        <taxon>Hypoxylon</taxon>
    </lineage>
</organism>
<keyword evidence="2" id="KW-1185">Reference proteome</keyword>
<name>A0ACC0CJM5_9PEZI</name>